<dbReference type="OrthoDB" id="10553864at2759"/>
<keyword evidence="2" id="KW-0472">Membrane</keyword>
<evidence type="ECO:0000256" key="2">
    <source>
        <dbReference type="SAM" id="Phobius"/>
    </source>
</evidence>
<dbReference type="Proteomes" id="UP000192247">
    <property type="component" value="Unassembled WGS sequence"/>
</dbReference>
<name>A0A1V9Y034_9ACAR</name>
<protein>
    <submittedName>
        <fullName evidence="3">Uncharacterized protein</fullName>
    </submittedName>
</protein>
<feature type="compositionally biased region" description="Basic and acidic residues" evidence="1">
    <location>
        <begin position="248"/>
        <end position="259"/>
    </location>
</feature>
<evidence type="ECO:0000313" key="4">
    <source>
        <dbReference type="Proteomes" id="UP000192247"/>
    </source>
</evidence>
<dbReference type="InParanoid" id="A0A1V9Y034"/>
<organism evidence="3 4">
    <name type="scientific">Tropilaelaps mercedesae</name>
    <dbReference type="NCBI Taxonomy" id="418985"/>
    <lineage>
        <taxon>Eukaryota</taxon>
        <taxon>Metazoa</taxon>
        <taxon>Ecdysozoa</taxon>
        <taxon>Arthropoda</taxon>
        <taxon>Chelicerata</taxon>
        <taxon>Arachnida</taxon>
        <taxon>Acari</taxon>
        <taxon>Parasitiformes</taxon>
        <taxon>Mesostigmata</taxon>
        <taxon>Gamasina</taxon>
        <taxon>Dermanyssoidea</taxon>
        <taxon>Laelapidae</taxon>
        <taxon>Tropilaelaps</taxon>
    </lineage>
</organism>
<proteinExistence type="predicted"/>
<reference evidence="3 4" key="1">
    <citation type="journal article" date="2017" name="Gigascience">
        <title>Draft genome of the honey bee ectoparasitic mite, Tropilaelaps mercedesae, is shaped by the parasitic life history.</title>
        <authorList>
            <person name="Dong X."/>
            <person name="Armstrong S.D."/>
            <person name="Xia D."/>
            <person name="Makepeace B.L."/>
            <person name="Darby A.C."/>
            <person name="Kadowaki T."/>
        </authorList>
    </citation>
    <scope>NUCLEOTIDE SEQUENCE [LARGE SCALE GENOMIC DNA]</scope>
    <source>
        <strain evidence="3">Wuxi-XJTLU</strain>
    </source>
</reference>
<dbReference type="EMBL" id="MNPL01001493">
    <property type="protein sequence ID" value="OQR79095.1"/>
    <property type="molecule type" value="Genomic_DNA"/>
</dbReference>
<comment type="caution">
    <text evidence="3">The sequence shown here is derived from an EMBL/GenBank/DDBJ whole genome shotgun (WGS) entry which is preliminary data.</text>
</comment>
<feature type="non-terminal residue" evidence="3">
    <location>
        <position position="293"/>
    </location>
</feature>
<accession>A0A1V9Y034</accession>
<keyword evidence="2" id="KW-1133">Transmembrane helix</keyword>
<feature type="compositionally biased region" description="Basic and acidic residues" evidence="1">
    <location>
        <begin position="150"/>
        <end position="166"/>
    </location>
</feature>
<evidence type="ECO:0000313" key="3">
    <source>
        <dbReference type="EMBL" id="OQR79095.1"/>
    </source>
</evidence>
<sequence>MAMEFDVNMDLTPYQMALVIILVLNLLFWLVIIVWRVCYLRKLNAIIERRRTEMRGRVNDGLENESQHSPEDVFYSMSRSDFPPSYDDAIKSHPSFPLDGNGALDTSRISAPSTDQGPVVVQVVNGDESAVTTAAASSPFIQGQAPPTYRARDEASSSDDCSRDDPVNQAALPQAASTPKANAKAVSVAVGHRQGMAGELADGEQPPHLEDLTLSKGLQTGVPDRASGESSDTDRRNNDADASYQIDGKPKPAERVDHTEDIAIIHRRCQTSAGEVPTKVVVAADNMEGLSAP</sequence>
<keyword evidence="2" id="KW-0812">Transmembrane</keyword>
<keyword evidence="4" id="KW-1185">Reference proteome</keyword>
<dbReference type="AlphaFoldDB" id="A0A1V9Y034"/>
<evidence type="ECO:0000256" key="1">
    <source>
        <dbReference type="SAM" id="MobiDB-lite"/>
    </source>
</evidence>
<gene>
    <name evidence="3" type="ORF">BIW11_05972</name>
</gene>
<feature type="region of interest" description="Disordered" evidence="1">
    <location>
        <begin position="133"/>
        <end position="259"/>
    </location>
</feature>
<feature type="transmembrane region" description="Helical" evidence="2">
    <location>
        <begin position="16"/>
        <end position="39"/>
    </location>
</feature>